<feature type="transmembrane region" description="Helical" evidence="1">
    <location>
        <begin position="290"/>
        <end position="310"/>
    </location>
</feature>
<feature type="transmembrane region" description="Helical" evidence="1">
    <location>
        <begin position="167"/>
        <end position="190"/>
    </location>
</feature>
<accession>A0A6I2R6F1</accession>
<evidence type="ECO:0008006" key="4">
    <source>
        <dbReference type="Google" id="ProtNLM"/>
    </source>
</evidence>
<gene>
    <name evidence="2" type="ORF">GKE97_16290</name>
</gene>
<sequence>MRQIPTPNSPYSPDRHTRLRTALAVLLLLLLAASLIPVLLEGRYARASADDYSYGFYTHYAVQNGQCLLPAIWRMVWGNWRTWQGSFSAMALMTLTPCIFSERLYWLTPVVMLASLLLGTFKLSRTLVCRCAGGDWQDWACAAAPLLLLSIQFIPSPLNSFYWWNGACYYTFTYGVGLLYLDAFANVLLWPERPRWRLLPGLLCGIFVGGSNYVSALLCLLTGGLLLLASLWLRRARGRAATLFLSLAAPFLLSVAAPGNHVRQSGLPSLPPVQAVAASVLQAARDGVHWLSWPVLLLCLAWIPLLFRLAGRCPCRFRWPSAFAVLTFLLFAAQNAPHFYAASTAGPLRLRNIVYLSFYWLLLLNEWYCLGWFRRRVLPRIQGVLRGHRRAGPVRAAALGAAIVLCTVVQFPDTLTAGCLRELSNGTAAAYAAERDGRLPALMDPARTDVRFPAIAHQSPLLYPGDISTDPGSWTNQAMAAFYGKASVALVK</sequence>
<dbReference type="InterPro" id="IPR045691">
    <property type="entry name" value="DUF6056"/>
</dbReference>
<evidence type="ECO:0000313" key="3">
    <source>
        <dbReference type="Proteomes" id="UP000434475"/>
    </source>
</evidence>
<feature type="transmembrane region" description="Helical" evidence="1">
    <location>
        <begin position="105"/>
        <end position="124"/>
    </location>
</feature>
<protein>
    <recommendedName>
        <fullName evidence="4">Glycosyltransferase RgtA/B/C/D-like domain-containing protein</fullName>
    </recommendedName>
</protein>
<keyword evidence="1" id="KW-0812">Transmembrane</keyword>
<organism evidence="2 3">
    <name type="scientific">Flavonifractor plautii</name>
    <name type="common">Fusobacterium plautii</name>
    <dbReference type="NCBI Taxonomy" id="292800"/>
    <lineage>
        <taxon>Bacteria</taxon>
        <taxon>Bacillati</taxon>
        <taxon>Bacillota</taxon>
        <taxon>Clostridia</taxon>
        <taxon>Eubacteriales</taxon>
        <taxon>Oscillospiraceae</taxon>
        <taxon>Flavonifractor</taxon>
    </lineage>
</organism>
<feature type="transmembrane region" description="Helical" evidence="1">
    <location>
        <begin position="394"/>
        <end position="411"/>
    </location>
</feature>
<feature type="transmembrane region" description="Helical" evidence="1">
    <location>
        <begin position="353"/>
        <end position="373"/>
    </location>
</feature>
<name>A0A6I2R6F1_FLAPL</name>
<reference evidence="2 3" key="1">
    <citation type="journal article" date="2019" name="Nat. Med.">
        <title>A library of human gut bacterial isolates paired with longitudinal multiomics data enables mechanistic microbiome research.</title>
        <authorList>
            <person name="Poyet M."/>
            <person name="Groussin M."/>
            <person name="Gibbons S.M."/>
            <person name="Avila-Pacheco J."/>
            <person name="Jiang X."/>
            <person name="Kearney S.M."/>
            <person name="Perrotta A.R."/>
            <person name="Berdy B."/>
            <person name="Zhao S."/>
            <person name="Lieberman T.D."/>
            <person name="Swanson P.K."/>
            <person name="Smith M."/>
            <person name="Roesemann S."/>
            <person name="Alexander J.E."/>
            <person name="Rich S.A."/>
            <person name="Livny J."/>
            <person name="Vlamakis H."/>
            <person name="Clish C."/>
            <person name="Bullock K."/>
            <person name="Deik A."/>
            <person name="Scott J."/>
            <person name="Pierce K.A."/>
            <person name="Xavier R.J."/>
            <person name="Alm E.J."/>
        </authorList>
    </citation>
    <scope>NUCLEOTIDE SEQUENCE [LARGE SCALE GENOMIC DNA]</scope>
    <source>
        <strain evidence="2 3">BIOML-A2</strain>
    </source>
</reference>
<dbReference type="RefSeq" id="WP_172697845.1">
    <property type="nucleotide sequence ID" value="NZ_BAABXT010000001.1"/>
</dbReference>
<feature type="transmembrane region" description="Helical" evidence="1">
    <location>
        <begin position="21"/>
        <end position="40"/>
    </location>
</feature>
<keyword evidence="1" id="KW-1133">Transmembrane helix</keyword>
<evidence type="ECO:0000256" key="1">
    <source>
        <dbReference type="SAM" id="Phobius"/>
    </source>
</evidence>
<dbReference type="Pfam" id="PF19528">
    <property type="entry name" value="DUF6056"/>
    <property type="match status" value="1"/>
</dbReference>
<keyword evidence="1" id="KW-0472">Membrane</keyword>
<dbReference type="AlphaFoldDB" id="A0A6I2R6F1"/>
<feature type="transmembrane region" description="Helical" evidence="1">
    <location>
        <begin position="240"/>
        <end position="259"/>
    </location>
</feature>
<dbReference type="Proteomes" id="UP000434475">
    <property type="component" value="Unassembled WGS sequence"/>
</dbReference>
<feature type="transmembrane region" description="Helical" evidence="1">
    <location>
        <begin position="210"/>
        <end position="233"/>
    </location>
</feature>
<comment type="caution">
    <text evidence="2">The sequence shown here is derived from an EMBL/GenBank/DDBJ whole genome shotgun (WGS) entry which is preliminary data.</text>
</comment>
<feature type="transmembrane region" description="Helical" evidence="1">
    <location>
        <begin position="322"/>
        <end position="341"/>
    </location>
</feature>
<dbReference type="EMBL" id="WKPR01000019">
    <property type="protein sequence ID" value="MSB21073.1"/>
    <property type="molecule type" value="Genomic_DNA"/>
</dbReference>
<evidence type="ECO:0000313" key="2">
    <source>
        <dbReference type="EMBL" id="MSB21073.1"/>
    </source>
</evidence>
<proteinExistence type="predicted"/>